<accession>A0ABX3P2P5</accession>
<evidence type="ECO:0008006" key="4">
    <source>
        <dbReference type="Google" id="ProtNLM"/>
    </source>
</evidence>
<feature type="transmembrane region" description="Helical" evidence="1">
    <location>
        <begin position="245"/>
        <end position="267"/>
    </location>
</feature>
<evidence type="ECO:0000256" key="1">
    <source>
        <dbReference type="SAM" id="Phobius"/>
    </source>
</evidence>
<feature type="transmembrane region" description="Helical" evidence="1">
    <location>
        <begin position="37"/>
        <end position="64"/>
    </location>
</feature>
<name>A0ABX3P2P5_9BACT</name>
<organism evidence="2 3">
    <name type="scientific">Niastella koreensis</name>
    <dbReference type="NCBI Taxonomy" id="354356"/>
    <lineage>
        <taxon>Bacteria</taxon>
        <taxon>Pseudomonadati</taxon>
        <taxon>Bacteroidota</taxon>
        <taxon>Chitinophagia</taxon>
        <taxon>Chitinophagales</taxon>
        <taxon>Chitinophagaceae</taxon>
        <taxon>Niastella</taxon>
    </lineage>
</organism>
<gene>
    <name evidence="2" type="ORF">A4D02_21895</name>
</gene>
<dbReference type="EMBL" id="LWBO01000003">
    <property type="protein sequence ID" value="OQP53057.1"/>
    <property type="molecule type" value="Genomic_DNA"/>
</dbReference>
<keyword evidence="1" id="KW-0812">Transmembrane</keyword>
<keyword evidence="1" id="KW-1133">Transmembrane helix</keyword>
<evidence type="ECO:0000313" key="3">
    <source>
        <dbReference type="Proteomes" id="UP000192277"/>
    </source>
</evidence>
<proteinExistence type="predicted"/>
<evidence type="ECO:0000313" key="2">
    <source>
        <dbReference type="EMBL" id="OQP53057.1"/>
    </source>
</evidence>
<feature type="transmembrane region" description="Helical" evidence="1">
    <location>
        <begin position="84"/>
        <end position="104"/>
    </location>
</feature>
<keyword evidence="1" id="KW-0472">Membrane</keyword>
<feature type="transmembrane region" description="Helical" evidence="1">
    <location>
        <begin position="220"/>
        <end position="239"/>
    </location>
</feature>
<dbReference type="Pfam" id="PF14023">
    <property type="entry name" value="Bestrophin-like"/>
    <property type="match status" value="1"/>
</dbReference>
<protein>
    <recommendedName>
        <fullName evidence="4">DUF4239 domain-containing protein</fullName>
    </recommendedName>
</protein>
<reference evidence="2 3" key="1">
    <citation type="submission" date="2016-04" db="EMBL/GenBank/DDBJ databases">
        <authorList>
            <person name="Chen L."/>
            <person name="Zhuang W."/>
            <person name="Wang G."/>
        </authorList>
    </citation>
    <scope>NUCLEOTIDE SEQUENCE [LARGE SCALE GENOMIC DNA]</scope>
    <source>
        <strain evidence="3">GR20</strain>
    </source>
</reference>
<keyword evidence="3" id="KW-1185">Reference proteome</keyword>
<dbReference type="Proteomes" id="UP000192277">
    <property type="component" value="Unassembled WGS sequence"/>
</dbReference>
<dbReference type="InterPro" id="IPR025333">
    <property type="entry name" value="DUF4239"/>
</dbReference>
<sequence>MEIYKAGFLFSHFTTRWFMKSSEGNIVFPKRNFQIGVFLGTLSTWGLFALIVISSIVIISFGAWIGHLRFLNNIKDSESQLSTAVGSVLGLLGFMLGFTFSLTWSRFGNRNGLVSLQAKAIGVCYLRTSLLPVKQKTELRKLFYEYISVLLGMQTSGNVDKTLTRLEELHILIWNQTASLVQEEMDSEMRSLFTNAVNDLISLYLDRKTVALVHRIPDVIWSRLLLLAGIGMFAYGYQIGNMNMIRLFQSLLVPVAFGMIVVLIVDLDTTLKQRRFKVTKQPLMDVLEMMKKEIV</sequence>
<comment type="caution">
    <text evidence="2">The sequence shown here is derived from an EMBL/GenBank/DDBJ whole genome shotgun (WGS) entry which is preliminary data.</text>
</comment>